<evidence type="ECO:0000313" key="2">
    <source>
        <dbReference type="Proteomes" id="UP000222564"/>
    </source>
</evidence>
<sequence>MLLDVYSHKMAGGQEKYPPGLKLPPRPQQLHRTKIFLKKFPKKYKKGEAQ</sequence>
<name>A0A2C6MJH0_9FIRM</name>
<proteinExistence type="predicted"/>
<dbReference type="AlphaFoldDB" id="A0A2C6MJH0"/>
<keyword evidence="2" id="KW-1185">Reference proteome</keyword>
<organism evidence="1 2">
    <name type="scientific">Desulforamulus profundi</name>
    <dbReference type="NCBI Taxonomy" id="1383067"/>
    <lineage>
        <taxon>Bacteria</taxon>
        <taxon>Bacillati</taxon>
        <taxon>Bacillota</taxon>
        <taxon>Clostridia</taxon>
        <taxon>Eubacteriales</taxon>
        <taxon>Peptococcaceae</taxon>
        <taxon>Desulforamulus</taxon>
    </lineage>
</organism>
<accession>A0A2C6MJH0</accession>
<comment type="caution">
    <text evidence="1">The sequence shown here is derived from an EMBL/GenBank/DDBJ whole genome shotgun (WGS) entry which is preliminary data.</text>
</comment>
<dbReference type="EMBL" id="AWQQ01000017">
    <property type="protein sequence ID" value="PHJ39666.1"/>
    <property type="molecule type" value="Genomic_DNA"/>
</dbReference>
<evidence type="ECO:0000313" key="1">
    <source>
        <dbReference type="EMBL" id="PHJ39666.1"/>
    </source>
</evidence>
<gene>
    <name evidence="1" type="ORF">P378_02530</name>
</gene>
<reference evidence="1 2" key="1">
    <citation type="submission" date="2013-09" db="EMBL/GenBank/DDBJ databases">
        <title>Biodegradation of hydrocarbons in the deep terrestrial subsurface : characterization of a microbial consortium composed of two Desulfotomaculum species originating from a deep geological formation.</title>
        <authorList>
            <person name="Aullo T."/>
            <person name="Berlendis S."/>
            <person name="Lascourreges J.-F."/>
            <person name="Dessort D."/>
            <person name="Saint-Laurent S."/>
            <person name="Schraauwers B."/>
            <person name="Mas J."/>
            <person name="Magot M."/>
            <person name="Ranchou-Peyruse A."/>
        </authorList>
    </citation>
    <scope>NUCLEOTIDE SEQUENCE [LARGE SCALE GENOMIC DNA]</scope>
    <source>
        <strain evidence="1 2">Bs107</strain>
    </source>
</reference>
<dbReference type="Proteomes" id="UP000222564">
    <property type="component" value="Unassembled WGS sequence"/>
</dbReference>
<protein>
    <submittedName>
        <fullName evidence="1">Uncharacterized protein</fullName>
    </submittedName>
</protein>